<dbReference type="GeneTree" id="ENSGT00940000154482"/>
<sequence>RPPGNHLLCYNRTALKNALACLVILPRFLVAAFMLWCLDFLCVRRRVLFHLRSEEEEEDEDPPLCISDSSRMFSWESLKAVFHGHKLDWMKSARLGHDAPNSAVVPLAEPKRRRVLDFARAQRPLAFQRLVLQYADVADALVIYIEEAHPSDGWISSDAPYQIRKHRSLEERLSAARLMAREAPGCAIVADSMENSTNSAYGAYFDRLYIVQDGKVVYQGGRGPEGYRISELRHWLDQYRARLRDAVIRV</sequence>
<dbReference type="InterPro" id="IPR000643">
    <property type="entry name" value="Iodothyronine_deiodinase"/>
</dbReference>
<keyword evidence="1" id="KW-0712">Selenocysteine</keyword>
<protein>
    <recommendedName>
        <fullName evidence="1">Iodothyronine deiodinase</fullName>
    </recommendedName>
</protein>
<reference evidence="3" key="1">
    <citation type="submission" date="2025-08" db="UniProtKB">
        <authorList>
            <consortium name="Ensembl"/>
        </authorList>
    </citation>
    <scope>IDENTIFICATION</scope>
</reference>
<dbReference type="GO" id="GO:0004800">
    <property type="term" value="F:thyroxine 5'-deiodinase activity"/>
    <property type="evidence" value="ECO:0007669"/>
    <property type="project" value="InterPro"/>
</dbReference>
<dbReference type="PANTHER" id="PTHR11781">
    <property type="entry name" value="IODOTHYRONINE DEIODINASE"/>
    <property type="match status" value="1"/>
</dbReference>
<reference evidence="3" key="2">
    <citation type="submission" date="2025-09" db="UniProtKB">
        <authorList>
            <consortium name="Ensembl"/>
        </authorList>
    </citation>
    <scope>IDENTIFICATION</scope>
</reference>
<keyword evidence="4" id="KW-1185">Reference proteome</keyword>
<dbReference type="Ensembl" id="ENSCCRT00000192778.1">
    <property type="protein sequence ID" value="ENSCCRP00000101289.1"/>
    <property type="gene ID" value="ENSCCRG00000072511.1"/>
</dbReference>
<comment type="function">
    <text evidence="1">Responsible for the deiodination of T4 (3,5,3',5'-tetraiodothyronine).</text>
</comment>
<evidence type="ECO:0000256" key="2">
    <source>
        <dbReference type="SAM" id="Phobius"/>
    </source>
</evidence>
<evidence type="ECO:0000313" key="4">
    <source>
        <dbReference type="Proteomes" id="UP001108240"/>
    </source>
</evidence>
<dbReference type="PANTHER" id="PTHR11781:SF23">
    <property type="entry name" value="IODOTHYRONINE DEIODINASE"/>
    <property type="match status" value="1"/>
</dbReference>
<accession>A0A9J7X225</accession>
<keyword evidence="2" id="KW-0472">Membrane</keyword>
<dbReference type="AlphaFoldDB" id="A0A9J7X225"/>
<dbReference type="Gene3D" id="3.40.30.10">
    <property type="entry name" value="Glutaredoxin"/>
    <property type="match status" value="1"/>
</dbReference>
<organism evidence="3 4">
    <name type="scientific">Cyprinus carpio carpio</name>
    <dbReference type="NCBI Taxonomy" id="630221"/>
    <lineage>
        <taxon>Eukaryota</taxon>
        <taxon>Metazoa</taxon>
        <taxon>Chordata</taxon>
        <taxon>Craniata</taxon>
        <taxon>Vertebrata</taxon>
        <taxon>Euteleostomi</taxon>
        <taxon>Actinopterygii</taxon>
        <taxon>Neopterygii</taxon>
        <taxon>Teleostei</taxon>
        <taxon>Ostariophysi</taxon>
        <taxon>Cypriniformes</taxon>
        <taxon>Cyprinidae</taxon>
        <taxon>Cyprininae</taxon>
        <taxon>Cyprinus</taxon>
    </lineage>
</organism>
<dbReference type="Proteomes" id="UP001108240">
    <property type="component" value="Unplaced"/>
</dbReference>
<dbReference type="GO" id="GO:0042403">
    <property type="term" value="P:thyroid hormone metabolic process"/>
    <property type="evidence" value="ECO:0007669"/>
    <property type="project" value="TreeGrafter"/>
</dbReference>
<name>A0A9J7X225_CYPCA</name>
<dbReference type="GO" id="GO:0042446">
    <property type="term" value="P:hormone biosynthetic process"/>
    <property type="evidence" value="ECO:0007669"/>
    <property type="project" value="UniProtKB-KW"/>
</dbReference>
<keyword evidence="1" id="KW-0893">Thyroid hormones biosynthesis</keyword>
<dbReference type="OMA" id="MAAVMFW"/>
<dbReference type="PIRSF" id="PIRSF001330">
    <property type="entry name" value="IOD"/>
    <property type="match status" value="1"/>
</dbReference>
<feature type="transmembrane region" description="Helical" evidence="2">
    <location>
        <begin position="17"/>
        <end position="43"/>
    </location>
</feature>
<comment type="similarity">
    <text evidence="1">Belongs to the iodothyronine deiodinase family.</text>
</comment>
<keyword evidence="2" id="KW-0812">Transmembrane</keyword>
<evidence type="ECO:0000256" key="1">
    <source>
        <dbReference type="RuleBase" id="RU000676"/>
    </source>
</evidence>
<evidence type="ECO:0000313" key="3">
    <source>
        <dbReference type="Ensembl" id="ENSCCRP00000101289.1"/>
    </source>
</evidence>
<proteinExistence type="inferred from homology"/>
<keyword evidence="2" id="KW-1133">Transmembrane helix</keyword>
<dbReference type="Pfam" id="PF00837">
    <property type="entry name" value="T4_deiodinase"/>
    <property type="match status" value="1"/>
</dbReference>
<keyword evidence="1" id="KW-0560">Oxidoreductase</keyword>